<keyword evidence="3" id="KW-1185">Reference proteome</keyword>
<evidence type="ECO:0000313" key="1">
    <source>
        <dbReference type="EMBL" id="KAF4041646.1"/>
    </source>
</evidence>
<dbReference type="EMBL" id="WSZM01000117">
    <property type="protein sequence ID" value="KAF4041646.1"/>
    <property type="molecule type" value="Genomic_DNA"/>
</dbReference>
<evidence type="ECO:0000313" key="2">
    <source>
        <dbReference type="EMBL" id="KAF4133663.1"/>
    </source>
</evidence>
<dbReference type="Proteomes" id="UP000602510">
    <property type="component" value="Unassembled WGS sequence"/>
</dbReference>
<comment type="caution">
    <text evidence="1">The sequence shown here is derived from an EMBL/GenBank/DDBJ whole genome shotgun (WGS) entry which is preliminary data.</text>
</comment>
<name>A0A833WXS9_PHYIN</name>
<gene>
    <name evidence="1" type="ORF">GN244_ATG06163</name>
    <name evidence="2" type="ORF">GN958_ATG17000</name>
</gene>
<dbReference type="AlphaFoldDB" id="A0A833WXS9"/>
<reference evidence="1" key="1">
    <citation type="submission" date="2020-04" db="EMBL/GenBank/DDBJ databases">
        <title>Hybrid Assembly of Korean Phytophthora infestans isolates.</title>
        <authorList>
            <person name="Prokchorchik M."/>
            <person name="Lee Y."/>
            <person name="Seo J."/>
            <person name="Cho J.-H."/>
            <person name="Park Y.-E."/>
            <person name="Jang D.-C."/>
            <person name="Im J.-S."/>
            <person name="Choi J.-G."/>
            <person name="Park H.-J."/>
            <person name="Lee G.-B."/>
            <person name="Lee Y.-G."/>
            <person name="Hong S.-Y."/>
            <person name="Cho K."/>
            <person name="Sohn K.H."/>
        </authorList>
    </citation>
    <scope>NUCLEOTIDE SEQUENCE</scope>
    <source>
        <strain evidence="1">KR_1_A1</strain>
        <strain evidence="2">KR_2_A2</strain>
    </source>
</reference>
<dbReference type="EMBL" id="JAACNO010002359">
    <property type="protein sequence ID" value="KAF4133663.1"/>
    <property type="molecule type" value="Genomic_DNA"/>
</dbReference>
<accession>A0A833WXS9</accession>
<sequence>MRSYDEILQNCCRRCRISSSEIGAVVAVLCEQSWELQELRRQVNDLLVSAELKRELKVRHRLTASCPGVSHLSAWILLYKYGTDENLLNVTTLTLSVVR</sequence>
<organism evidence="1 3">
    <name type="scientific">Phytophthora infestans</name>
    <name type="common">Potato late blight agent</name>
    <name type="synonym">Botrytis infestans</name>
    <dbReference type="NCBI Taxonomy" id="4787"/>
    <lineage>
        <taxon>Eukaryota</taxon>
        <taxon>Sar</taxon>
        <taxon>Stramenopiles</taxon>
        <taxon>Oomycota</taxon>
        <taxon>Peronosporomycetes</taxon>
        <taxon>Peronosporales</taxon>
        <taxon>Peronosporaceae</taxon>
        <taxon>Phytophthora</taxon>
    </lineage>
</organism>
<evidence type="ECO:0000313" key="3">
    <source>
        <dbReference type="Proteomes" id="UP000602510"/>
    </source>
</evidence>
<dbReference type="Proteomes" id="UP000704712">
    <property type="component" value="Unassembled WGS sequence"/>
</dbReference>
<proteinExistence type="predicted"/>
<protein>
    <submittedName>
        <fullName evidence="1">Uncharacterized protein</fullName>
    </submittedName>
</protein>